<evidence type="ECO:0008006" key="3">
    <source>
        <dbReference type="Google" id="ProtNLM"/>
    </source>
</evidence>
<proteinExistence type="predicted"/>
<dbReference type="PROSITE" id="PS51257">
    <property type="entry name" value="PROKAR_LIPOPROTEIN"/>
    <property type="match status" value="1"/>
</dbReference>
<dbReference type="Pfam" id="PF08309">
    <property type="entry name" value="LVIVD"/>
    <property type="match status" value="3"/>
</dbReference>
<reference evidence="1 2" key="1">
    <citation type="submission" date="2021-02" db="EMBL/GenBank/DDBJ databases">
        <title>De Novo genome assembly of isolated myxobacteria.</title>
        <authorList>
            <person name="Stevens D.C."/>
        </authorList>
    </citation>
    <scope>NUCLEOTIDE SEQUENCE [LARGE SCALE GENOMIC DNA]</scope>
    <source>
        <strain evidence="2">SCPEA02</strain>
    </source>
</reference>
<gene>
    <name evidence="1" type="ORF">JY651_41790</name>
</gene>
<dbReference type="SUPFAM" id="SSF82171">
    <property type="entry name" value="DPP6 N-terminal domain-like"/>
    <property type="match status" value="1"/>
</dbReference>
<dbReference type="EMBL" id="CP071090">
    <property type="protein sequence ID" value="QSQ21637.1"/>
    <property type="molecule type" value="Genomic_DNA"/>
</dbReference>
<protein>
    <recommendedName>
        <fullName evidence="3">Lipoprotein</fullName>
    </recommendedName>
</protein>
<dbReference type="InterPro" id="IPR013211">
    <property type="entry name" value="LVIVD"/>
</dbReference>
<organism evidence="1 2">
    <name type="scientific">Pyxidicoccus parkwayensis</name>
    <dbReference type="NCBI Taxonomy" id="2813578"/>
    <lineage>
        <taxon>Bacteria</taxon>
        <taxon>Pseudomonadati</taxon>
        <taxon>Myxococcota</taxon>
        <taxon>Myxococcia</taxon>
        <taxon>Myxococcales</taxon>
        <taxon>Cystobacterineae</taxon>
        <taxon>Myxococcaceae</taxon>
        <taxon>Pyxidicoccus</taxon>
    </lineage>
</organism>
<dbReference type="RefSeq" id="WP_206723214.1">
    <property type="nucleotide sequence ID" value="NZ_CP071090.1"/>
</dbReference>
<evidence type="ECO:0000313" key="2">
    <source>
        <dbReference type="Proteomes" id="UP000662747"/>
    </source>
</evidence>
<dbReference type="Proteomes" id="UP000662747">
    <property type="component" value="Chromosome"/>
</dbReference>
<evidence type="ECO:0000313" key="1">
    <source>
        <dbReference type="EMBL" id="QSQ21637.1"/>
    </source>
</evidence>
<dbReference type="SUPFAM" id="SSF101898">
    <property type="entry name" value="NHL repeat"/>
    <property type="match status" value="1"/>
</dbReference>
<sequence length="527" mass="56176">MQPARAAWTVVLACAASVLGCDPPVETPWDGSYVAMEERGDWVDTGPLSTCHVLEDSDATTCGSLESFDLSACKRRTLEDLDRQGVFRAELRYEPRGGNATTRAAPAGFKLGWNGAPELVLGAPPVAGTWSARTLYFSSRDGDALRTFVACNAVNERVLTGCFSVCRNGRLEEAATFRAERMSRFQGEAEAGGGMRLLSEAFVAAGRPVDVLVTKGHAFVISESRPGNPGGLTVFDVRGEQAPVAVATLSPEGNADWKNATVLDDTLYVATADSGIAVVDITEPSRPSLVRTVPDGSVRVGSVSVDGARLYATVETPERATLVFDVSSPLVPRLVGNVSLAVAANDGGRLYTGHGSVAREGRLYVNQQQDGFKVADISNPDRASLLGKYTYPYGSSAASAVGTFANRVIAFELGRGLGSRLRVLDASEPASIQKIGEYGLRQVVSPRSLELRGSRLYVAYHQEGLRVLDVSTPTRVREVAWFNTYRETDAGRGDAMEEGATGLHVPGDGRVYVVDTARGLLVLNEPP</sequence>
<accession>A0ABX7NVY6</accession>
<keyword evidence="2" id="KW-1185">Reference proteome</keyword>
<name>A0ABX7NVY6_9BACT</name>